<dbReference type="PANTHER" id="PTHR11748">
    <property type="entry name" value="D-LACTATE DEHYDROGENASE"/>
    <property type="match status" value="1"/>
</dbReference>
<accession>A0A1F7SEA9</accession>
<protein>
    <recommendedName>
        <fullName evidence="2">FAD-binding PCMH-type domain-containing protein</fullName>
    </recommendedName>
</protein>
<proteinExistence type="inferred from homology"/>
<dbReference type="Proteomes" id="UP000178082">
    <property type="component" value="Unassembled WGS sequence"/>
</dbReference>
<sequence>MAFPKKIESELKKIVGKENISTSPAVCQAYSRGGYAKFAWDKNRKVPGCIVLPGSAKEVQTIIKLANKYKVPFIPLGTFFITLCVPTKPNTIMLDMKRMNRMVIDEKNMYALVEPYVTYTELQTEAMKLGLYTSAPSCGAQVAVIANHLNQGMGQLVHRVGYANRRVLAAEWILPTGEILHTGSASTIRDYFWGEGPGPDLRGLMRGWFGHFGGLGVVTKMAVKLFRLPFKGVPEPVGVTPSTAFALTKERFKWFTIIYPDSEKAVEAMYEVGKAEIGAVCVRVPFIWRYIARAKSRDDFYEKWEKDKSKFADKRSPSMVRVLLVGYTSEKQLEYEENVLKEIVAETNGKMEEASPYSSGQVFKLGISNNVTVPAGFFAVTKFAFDSLDHARKALQNTDDLKSRFIPPFFDDCEESGWMQSYDMGHIGYGEFFSYFDKTMVRKFEEYEVESIKHDIKIRAYPGAQWSHHHELIGSALGNYHKFLEKIGKAFDPNHVSNPPRMAPTRKDI</sequence>
<dbReference type="InterPro" id="IPR036318">
    <property type="entry name" value="FAD-bd_PCMH-like_sf"/>
</dbReference>
<dbReference type="GO" id="GO:0004458">
    <property type="term" value="F:D-lactate dehydrogenase (cytochrome) activity"/>
    <property type="evidence" value="ECO:0007669"/>
    <property type="project" value="TreeGrafter"/>
</dbReference>
<dbReference type="Gene3D" id="3.30.465.10">
    <property type="match status" value="1"/>
</dbReference>
<name>A0A1F7SEA9_9BACT</name>
<dbReference type="AlphaFoldDB" id="A0A1F7SEA9"/>
<comment type="similarity">
    <text evidence="1">Belongs to the FAD-binding oxidoreductase/transferase type 4 family.</text>
</comment>
<evidence type="ECO:0000256" key="1">
    <source>
        <dbReference type="ARBA" id="ARBA00008000"/>
    </source>
</evidence>
<dbReference type="InterPro" id="IPR016169">
    <property type="entry name" value="FAD-bd_PCMH_sub2"/>
</dbReference>
<dbReference type="PANTHER" id="PTHR11748:SF111">
    <property type="entry name" value="D-LACTATE DEHYDROGENASE, MITOCHONDRIAL-RELATED"/>
    <property type="match status" value="1"/>
</dbReference>
<dbReference type="Gene3D" id="3.30.43.10">
    <property type="entry name" value="Uridine Diphospho-n-acetylenolpyruvylglucosamine Reductase, domain 2"/>
    <property type="match status" value="1"/>
</dbReference>
<dbReference type="STRING" id="1817883.A3G31_06785"/>
<comment type="caution">
    <text evidence="3">The sequence shown here is derived from an EMBL/GenBank/DDBJ whole genome shotgun (WGS) entry which is preliminary data.</text>
</comment>
<evidence type="ECO:0000313" key="3">
    <source>
        <dbReference type="EMBL" id="OGL52119.1"/>
    </source>
</evidence>
<dbReference type="InterPro" id="IPR016166">
    <property type="entry name" value="FAD-bd_PCMH"/>
</dbReference>
<dbReference type="GO" id="GO:0008720">
    <property type="term" value="F:D-lactate dehydrogenase (NAD+) activity"/>
    <property type="evidence" value="ECO:0007669"/>
    <property type="project" value="TreeGrafter"/>
</dbReference>
<evidence type="ECO:0000313" key="4">
    <source>
        <dbReference type="Proteomes" id="UP000178082"/>
    </source>
</evidence>
<dbReference type="GO" id="GO:0071949">
    <property type="term" value="F:FAD binding"/>
    <property type="evidence" value="ECO:0007669"/>
    <property type="project" value="InterPro"/>
</dbReference>
<dbReference type="InterPro" id="IPR016167">
    <property type="entry name" value="FAD-bd_PCMH_sub1"/>
</dbReference>
<dbReference type="Pfam" id="PF01565">
    <property type="entry name" value="FAD_binding_4"/>
    <property type="match status" value="1"/>
</dbReference>
<feature type="domain" description="FAD-binding PCMH-type" evidence="2">
    <location>
        <begin position="43"/>
        <end position="228"/>
    </location>
</feature>
<gene>
    <name evidence="3" type="ORF">A3G31_06785</name>
</gene>
<organism evidence="3 4">
    <name type="scientific">Candidatus Schekmanbacteria bacterium RIFCSPLOWO2_12_FULL_38_15</name>
    <dbReference type="NCBI Taxonomy" id="1817883"/>
    <lineage>
        <taxon>Bacteria</taxon>
        <taxon>Candidatus Schekmaniibacteriota</taxon>
    </lineage>
</organism>
<evidence type="ECO:0000259" key="2">
    <source>
        <dbReference type="PROSITE" id="PS51387"/>
    </source>
</evidence>
<dbReference type="SUPFAM" id="SSF56176">
    <property type="entry name" value="FAD-binding/transporter-associated domain-like"/>
    <property type="match status" value="1"/>
</dbReference>
<dbReference type="EMBL" id="MGDI01000033">
    <property type="protein sequence ID" value="OGL52119.1"/>
    <property type="molecule type" value="Genomic_DNA"/>
</dbReference>
<reference evidence="3 4" key="1">
    <citation type="journal article" date="2016" name="Nat. Commun.">
        <title>Thousands of microbial genomes shed light on interconnected biogeochemical processes in an aquifer system.</title>
        <authorList>
            <person name="Anantharaman K."/>
            <person name="Brown C.T."/>
            <person name="Hug L.A."/>
            <person name="Sharon I."/>
            <person name="Castelle C.J."/>
            <person name="Probst A.J."/>
            <person name="Thomas B.C."/>
            <person name="Singh A."/>
            <person name="Wilkins M.J."/>
            <person name="Karaoz U."/>
            <person name="Brodie E.L."/>
            <person name="Williams K.H."/>
            <person name="Hubbard S.S."/>
            <person name="Banfield J.F."/>
        </authorList>
    </citation>
    <scope>NUCLEOTIDE SEQUENCE [LARGE SCALE GENOMIC DNA]</scope>
</reference>
<dbReference type="GO" id="GO:1903457">
    <property type="term" value="P:lactate catabolic process"/>
    <property type="evidence" value="ECO:0007669"/>
    <property type="project" value="TreeGrafter"/>
</dbReference>
<dbReference type="InterPro" id="IPR006094">
    <property type="entry name" value="Oxid_FAD_bind_N"/>
</dbReference>
<dbReference type="PROSITE" id="PS51387">
    <property type="entry name" value="FAD_PCMH"/>
    <property type="match status" value="1"/>
</dbReference>